<organism evidence="1 2">
    <name type="scientific">Araneus ventricosus</name>
    <name type="common">Orbweaver spider</name>
    <name type="synonym">Epeira ventricosa</name>
    <dbReference type="NCBI Taxonomy" id="182803"/>
    <lineage>
        <taxon>Eukaryota</taxon>
        <taxon>Metazoa</taxon>
        <taxon>Ecdysozoa</taxon>
        <taxon>Arthropoda</taxon>
        <taxon>Chelicerata</taxon>
        <taxon>Arachnida</taxon>
        <taxon>Araneae</taxon>
        <taxon>Araneomorphae</taxon>
        <taxon>Entelegynae</taxon>
        <taxon>Araneoidea</taxon>
        <taxon>Araneidae</taxon>
        <taxon>Araneus</taxon>
    </lineage>
</organism>
<name>A0A4Y2IQN3_ARAVE</name>
<sequence>MSQLSLLWGKCPFDSSSKQVSESMPVNISAPSPRSSLLGCSFHRKHRIMNLKRERKHSFEIPASQIQENGRFIDLKFDSLKWQHHHRSDLWQVLDLKFQGVYFIPPSTHTPQFFHRTPSEYFIRRGVGLDDRTPQSRHVPEDGQ</sequence>
<dbReference type="Proteomes" id="UP000499080">
    <property type="component" value="Unassembled WGS sequence"/>
</dbReference>
<accession>A0A4Y2IQN3</accession>
<evidence type="ECO:0000313" key="1">
    <source>
        <dbReference type="EMBL" id="GBM80163.1"/>
    </source>
</evidence>
<dbReference type="AlphaFoldDB" id="A0A4Y2IQN3"/>
<gene>
    <name evidence="1" type="ORF">AVEN_164840_1</name>
</gene>
<protein>
    <submittedName>
        <fullName evidence="1">Uncharacterized protein</fullName>
    </submittedName>
</protein>
<dbReference type="EMBL" id="BGPR01002864">
    <property type="protein sequence ID" value="GBM80163.1"/>
    <property type="molecule type" value="Genomic_DNA"/>
</dbReference>
<reference evidence="1 2" key="1">
    <citation type="journal article" date="2019" name="Sci. Rep.">
        <title>Orb-weaving spider Araneus ventricosus genome elucidates the spidroin gene catalogue.</title>
        <authorList>
            <person name="Kono N."/>
            <person name="Nakamura H."/>
            <person name="Ohtoshi R."/>
            <person name="Moran D.A.P."/>
            <person name="Shinohara A."/>
            <person name="Yoshida Y."/>
            <person name="Fujiwara M."/>
            <person name="Mori M."/>
            <person name="Tomita M."/>
            <person name="Arakawa K."/>
        </authorList>
    </citation>
    <scope>NUCLEOTIDE SEQUENCE [LARGE SCALE GENOMIC DNA]</scope>
</reference>
<proteinExistence type="predicted"/>
<comment type="caution">
    <text evidence="1">The sequence shown here is derived from an EMBL/GenBank/DDBJ whole genome shotgun (WGS) entry which is preliminary data.</text>
</comment>
<keyword evidence="2" id="KW-1185">Reference proteome</keyword>
<evidence type="ECO:0000313" key="2">
    <source>
        <dbReference type="Proteomes" id="UP000499080"/>
    </source>
</evidence>